<keyword evidence="6" id="KW-1185">Reference proteome</keyword>
<protein>
    <submittedName>
        <fullName evidence="5">Aldehyde dehydrogenase</fullName>
    </submittedName>
</protein>
<dbReference type="RefSeq" id="WP_135251373.1">
    <property type="nucleotide sequence ID" value="NZ_SMLK01000008.1"/>
</dbReference>
<dbReference type="Pfam" id="PF00171">
    <property type="entry name" value="Aldedh"/>
    <property type="match status" value="1"/>
</dbReference>
<organism evidence="5 6">
    <name type="scientific">Ramlibacter humi</name>
    <dbReference type="NCBI Taxonomy" id="2530451"/>
    <lineage>
        <taxon>Bacteria</taxon>
        <taxon>Pseudomonadati</taxon>
        <taxon>Pseudomonadota</taxon>
        <taxon>Betaproteobacteria</taxon>
        <taxon>Burkholderiales</taxon>
        <taxon>Comamonadaceae</taxon>
        <taxon>Ramlibacter</taxon>
    </lineage>
</organism>
<reference evidence="5 6" key="1">
    <citation type="submission" date="2019-03" db="EMBL/GenBank/DDBJ databases">
        <title>Ramlibacter sp. 18x22-1, whole genome shotgun sequence.</title>
        <authorList>
            <person name="Zhang X."/>
            <person name="Feng G."/>
            <person name="Zhu H."/>
        </authorList>
    </citation>
    <scope>NUCLEOTIDE SEQUENCE [LARGE SCALE GENOMIC DNA]</scope>
    <source>
        <strain evidence="5 6">18x22-1</strain>
    </source>
</reference>
<sequence>MTLATATGDISPDQIIVPSGHWIGGRTLEDGVAPLSVLRPSDGCLHGAVAEAGAAVVDAAVKAAQAGQAAWAAMRPRQRGDLMRRWADLVDRDRERLARLESVVSSRALHETRANDVPAVAEWLRFYGEYADKLEGTVTASGDDRLSLILREPYGVVGIITPWNFPLFLATWKLAPAIAAGNAVVVKASELTPWSVQGLAELATEAGLPHGVINVVHGTGPVTGRALVQHPGVAYVTFTGSTATGARIMSDAASSGIKPVALELGGKSATVVHADCGDLDAVADHVTWGITRNAGQLCYAGSRLVVDERVADELVHKVVQRMQRLTPGPTWSDSTSLAPIISERQWSRIDSLVQRTVDEGARVQCGATPQRLQGGCFYPGTVLDDVRTDMTGFREEIFGPVLCVQRFTDPEQALGLANHPVYGLSAAVFTRDIQRALASARGLKAGTVWVNRWGRTPEMMSSPFGGYGQSGIGKESGRPGIDGFLRSKTVWVDFAATAELAQGGRR</sequence>
<dbReference type="EMBL" id="SMLK01000008">
    <property type="protein sequence ID" value="TFY97174.1"/>
    <property type="molecule type" value="Genomic_DNA"/>
</dbReference>
<dbReference type="InterPro" id="IPR015590">
    <property type="entry name" value="Aldehyde_DH_dom"/>
</dbReference>
<dbReference type="InterPro" id="IPR029510">
    <property type="entry name" value="Ald_DH_CS_GLU"/>
</dbReference>
<evidence type="ECO:0000256" key="1">
    <source>
        <dbReference type="ARBA" id="ARBA00023002"/>
    </source>
</evidence>
<proteinExistence type="inferred from homology"/>
<dbReference type="InterPro" id="IPR016162">
    <property type="entry name" value="Ald_DH_N"/>
</dbReference>
<dbReference type="GO" id="GO:0004030">
    <property type="term" value="F:aldehyde dehydrogenase [NAD(P)+] activity"/>
    <property type="evidence" value="ECO:0007669"/>
    <property type="project" value="UniProtKB-ARBA"/>
</dbReference>
<evidence type="ECO:0000313" key="6">
    <source>
        <dbReference type="Proteomes" id="UP000297839"/>
    </source>
</evidence>
<dbReference type="AlphaFoldDB" id="A0A4Z0BGB2"/>
<dbReference type="Gene3D" id="3.40.309.10">
    <property type="entry name" value="Aldehyde Dehydrogenase, Chain A, domain 2"/>
    <property type="match status" value="1"/>
</dbReference>
<feature type="domain" description="Aldehyde dehydrogenase" evidence="4">
    <location>
        <begin position="35"/>
        <end position="490"/>
    </location>
</feature>
<evidence type="ECO:0000256" key="3">
    <source>
        <dbReference type="RuleBase" id="RU003345"/>
    </source>
</evidence>
<keyword evidence="1 3" id="KW-0560">Oxidoreductase</keyword>
<dbReference type="PROSITE" id="PS00687">
    <property type="entry name" value="ALDEHYDE_DEHYDR_GLU"/>
    <property type="match status" value="1"/>
</dbReference>
<dbReference type="Proteomes" id="UP000297839">
    <property type="component" value="Unassembled WGS sequence"/>
</dbReference>
<dbReference type="FunFam" id="3.40.605.10:FF:000001">
    <property type="entry name" value="Aldehyde dehydrogenase 1"/>
    <property type="match status" value="1"/>
</dbReference>
<dbReference type="InterPro" id="IPR016161">
    <property type="entry name" value="Ald_DH/histidinol_DH"/>
</dbReference>
<dbReference type="OrthoDB" id="6187633at2"/>
<comment type="caution">
    <text evidence="5">The sequence shown here is derived from an EMBL/GenBank/DDBJ whole genome shotgun (WGS) entry which is preliminary data.</text>
</comment>
<feature type="active site" evidence="2">
    <location>
        <position position="263"/>
    </location>
</feature>
<comment type="similarity">
    <text evidence="3">Belongs to the aldehyde dehydrogenase family.</text>
</comment>
<gene>
    <name evidence="5" type="ORF">EZ216_19025</name>
</gene>
<evidence type="ECO:0000256" key="2">
    <source>
        <dbReference type="PROSITE-ProRule" id="PRU10007"/>
    </source>
</evidence>
<accession>A0A4Z0BGB2</accession>
<evidence type="ECO:0000313" key="5">
    <source>
        <dbReference type="EMBL" id="TFY97174.1"/>
    </source>
</evidence>
<dbReference type="InterPro" id="IPR016163">
    <property type="entry name" value="Ald_DH_C"/>
</dbReference>
<dbReference type="Gene3D" id="3.40.605.10">
    <property type="entry name" value="Aldehyde Dehydrogenase, Chain A, domain 1"/>
    <property type="match status" value="1"/>
</dbReference>
<dbReference type="PANTHER" id="PTHR11699">
    <property type="entry name" value="ALDEHYDE DEHYDROGENASE-RELATED"/>
    <property type="match status" value="1"/>
</dbReference>
<evidence type="ECO:0000259" key="4">
    <source>
        <dbReference type="Pfam" id="PF00171"/>
    </source>
</evidence>
<name>A0A4Z0BGB2_9BURK</name>
<dbReference type="SUPFAM" id="SSF53720">
    <property type="entry name" value="ALDH-like"/>
    <property type="match status" value="1"/>
</dbReference>